<comment type="similarity">
    <text evidence="1 11">Belongs to the snRNP Sm proteins family.</text>
</comment>
<comment type="subunit">
    <text evidence="11">Component of the heptameric LSM1-LSM7 complex that forms a seven-membered ring structure with a donut shape.</text>
</comment>
<evidence type="ECO:0000256" key="7">
    <source>
        <dbReference type="ARBA" id="ARBA00023274"/>
    </source>
</evidence>
<dbReference type="EMBL" id="CP031389">
    <property type="protein sequence ID" value="QPH09801.1"/>
    <property type="molecule type" value="Genomic_DNA"/>
</dbReference>
<proteinExistence type="inferred from homology"/>
<evidence type="ECO:0000256" key="1">
    <source>
        <dbReference type="ARBA" id="ARBA00006850"/>
    </source>
</evidence>
<keyword evidence="3" id="KW-0597">Phosphoprotein</keyword>
<reference evidence="14 15" key="1">
    <citation type="journal article" date="2018" name="PLoS Genet.">
        <title>Repeat elements organise 3D genome structure and mediate transcription in the filamentous fungus Epichloe festucae.</title>
        <authorList>
            <person name="Winter D.J."/>
            <person name="Ganley A.R.D."/>
            <person name="Young C.A."/>
            <person name="Liachko I."/>
            <person name="Schardl C.L."/>
            <person name="Dupont P.Y."/>
            <person name="Berry D."/>
            <person name="Ram A."/>
            <person name="Scott B."/>
            <person name="Cox M.P."/>
        </authorList>
    </citation>
    <scope>NUCLEOTIDE SEQUENCE [LARGE SCALE GENOMIC DNA]</scope>
    <source>
        <strain evidence="14 15">Fl1</strain>
    </source>
</reference>
<dbReference type="GO" id="GO:0003729">
    <property type="term" value="F:mRNA binding"/>
    <property type="evidence" value="ECO:0007669"/>
    <property type="project" value="TreeGrafter"/>
</dbReference>
<dbReference type="PANTHER" id="PTHR15588:SF8">
    <property type="entry name" value="U6 SNRNA-ASSOCIATED SM-LIKE PROTEIN LSM1"/>
    <property type="match status" value="1"/>
</dbReference>
<evidence type="ECO:0000256" key="12">
    <source>
        <dbReference type="SAM" id="MobiDB-lite"/>
    </source>
</evidence>
<accession>A0A7S9KVB5</accession>
<evidence type="ECO:0000256" key="9">
    <source>
        <dbReference type="ARBA" id="ARBA00062159"/>
    </source>
</evidence>
<feature type="region of interest" description="Disordered" evidence="12">
    <location>
        <begin position="1"/>
        <end position="29"/>
    </location>
</feature>
<dbReference type="InterPro" id="IPR001163">
    <property type="entry name" value="Sm_dom_euk/arc"/>
</dbReference>
<evidence type="ECO:0000259" key="13">
    <source>
        <dbReference type="PROSITE" id="PS52002"/>
    </source>
</evidence>
<dbReference type="PANTHER" id="PTHR15588">
    <property type="entry name" value="LSM1"/>
    <property type="match status" value="1"/>
</dbReference>
<dbReference type="SMART" id="SM00651">
    <property type="entry name" value="Sm"/>
    <property type="match status" value="1"/>
</dbReference>
<dbReference type="InterPro" id="IPR034104">
    <property type="entry name" value="Lsm1"/>
</dbReference>
<keyword evidence="15" id="KW-1185">Reference proteome</keyword>
<dbReference type="GO" id="GO:0000932">
    <property type="term" value="C:P-body"/>
    <property type="evidence" value="ECO:0007669"/>
    <property type="project" value="UniProtKB-SubCell"/>
</dbReference>
<evidence type="ECO:0000256" key="3">
    <source>
        <dbReference type="ARBA" id="ARBA00022553"/>
    </source>
</evidence>
<evidence type="ECO:0000256" key="6">
    <source>
        <dbReference type="ARBA" id="ARBA00023187"/>
    </source>
</evidence>
<evidence type="ECO:0000256" key="5">
    <source>
        <dbReference type="ARBA" id="ARBA00022884"/>
    </source>
</evidence>
<keyword evidence="7 11" id="KW-0687">Ribonucleoprotein</keyword>
<dbReference type="Gene3D" id="2.30.30.100">
    <property type="match status" value="1"/>
</dbReference>
<organism evidence="14 15">
    <name type="scientific">Epichloe festucae (strain Fl1)</name>
    <dbReference type="NCBI Taxonomy" id="877507"/>
    <lineage>
        <taxon>Eukaryota</taxon>
        <taxon>Fungi</taxon>
        <taxon>Dikarya</taxon>
        <taxon>Ascomycota</taxon>
        <taxon>Pezizomycotina</taxon>
        <taxon>Sordariomycetes</taxon>
        <taxon>Hypocreomycetidae</taxon>
        <taxon>Hypocreales</taxon>
        <taxon>Clavicipitaceae</taxon>
        <taxon>Epichloe</taxon>
    </lineage>
</organism>
<dbReference type="GO" id="GO:0000290">
    <property type="term" value="P:deadenylation-dependent decapping of nuclear-transcribed mRNA"/>
    <property type="evidence" value="ECO:0007669"/>
    <property type="project" value="TreeGrafter"/>
</dbReference>
<evidence type="ECO:0000256" key="2">
    <source>
        <dbReference type="ARBA" id="ARBA00022490"/>
    </source>
</evidence>
<feature type="domain" description="Sm" evidence="13">
    <location>
        <begin position="35"/>
        <end position="120"/>
    </location>
</feature>
<comment type="subunit">
    <text evidence="9">Interacts with SLBP; interaction with SLBP occurs when histone mRNA is being rapidly degraded during the S phase. LSm subunits form a heteromer with a donut shape.</text>
</comment>
<dbReference type="Proteomes" id="UP000594364">
    <property type="component" value="Chromosome 5"/>
</dbReference>
<dbReference type="CDD" id="cd01728">
    <property type="entry name" value="LSm1"/>
    <property type="match status" value="1"/>
</dbReference>
<dbReference type="SUPFAM" id="SSF50182">
    <property type="entry name" value="Sm-like ribonucleoproteins"/>
    <property type="match status" value="1"/>
</dbReference>
<dbReference type="GO" id="GO:0008380">
    <property type="term" value="P:RNA splicing"/>
    <property type="evidence" value="ECO:0007669"/>
    <property type="project" value="UniProtKB-KW"/>
</dbReference>
<protein>
    <recommendedName>
        <fullName evidence="10 11">U6 snRNA-associated Sm-like protein LSm1</fullName>
    </recommendedName>
</protein>
<dbReference type="Pfam" id="PF01423">
    <property type="entry name" value="LSM"/>
    <property type="match status" value="1"/>
</dbReference>
<sequence length="174" mass="19030">MENLNISDAPPQGGTAPLPGAPPQAPAQLPPQMFTTAAQLLDLTDKKLMVVLRDGRKLIGVLRSWDQFANLVLQSTTERIFAPKPGSDADRPEGYFADVEHGIFLVRGENVLLLGEIDLDKDDDPPPGFEPAELEAVRRLAEEKKALDKTREKKRLGKLATMGFEGENLGDLAF</sequence>
<dbReference type="AlphaFoldDB" id="A0A7S9KVB5"/>
<evidence type="ECO:0000313" key="15">
    <source>
        <dbReference type="Proteomes" id="UP000594364"/>
    </source>
</evidence>
<evidence type="ECO:0000256" key="10">
    <source>
        <dbReference type="ARBA" id="ARBA00067756"/>
    </source>
</evidence>
<dbReference type="GO" id="GO:1990904">
    <property type="term" value="C:ribonucleoprotein complex"/>
    <property type="evidence" value="ECO:0007669"/>
    <property type="project" value="UniProtKB-KW"/>
</dbReference>
<evidence type="ECO:0000256" key="4">
    <source>
        <dbReference type="ARBA" id="ARBA00022664"/>
    </source>
</evidence>
<feature type="compositionally biased region" description="Pro residues" evidence="12">
    <location>
        <begin position="19"/>
        <end position="29"/>
    </location>
</feature>
<comment type="subcellular location">
    <subcellularLocation>
        <location evidence="11">Cytoplasm</location>
    </subcellularLocation>
    <subcellularLocation>
        <location evidence="11">Cytoplasm</location>
        <location evidence="11">P-body</location>
    </subcellularLocation>
</comment>
<keyword evidence="4 11" id="KW-0507">mRNA processing</keyword>
<name>A0A7S9KVB5_EPIFF</name>
<keyword evidence="5 11" id="KW-0694">RNA-binding</keyword>
<comment type="function">
    <text evidence="11">Component of the cytoplasmic LSM1-LSM7 complex which is involved in mRNA degradation.</text>
</comment>
<dbReference type="InterPro" id="IPR010920">
    <property type="entry name" value="LSM_dom_sf"/>
</dbReference>
<dbReference type="OrthoDB" id="10263346at2759"/>
<dbReference type="PROSITE" id="PS52002">
    <property type="entry name" value="SM"/>
    <property type="match status" value="1"/>
</dbReference>
<evidence type="ECO:0000313" key="14">
    <source>
        <dbReference type="EMBL" id="QPH09801.1"/>
    </source>
</evidence>
<dbReference type="InterPro" id="IPR044642">
    <property type="entry name" value="PTHR15588"/>
</dbReference>
<evidence type="ECO:0000256" key="11">
    <source>
        <dbReference type="RuleBase" id="RU365047"/>
    </source>
</evidence>
<evidence type="ECO:0000256" key="8">
    <source>
        <dbReference type="ARBA" id="ARBA00056858"/>
    </source>
</evidence>
<dbReference type="GO" id="GO:1990726">
    <property type="term" value="C:Lsm1-7-Pat1 complex"/>
    <property type="evidence" value="ECO:0007669"/>
    <property type="project" value="TreeGrafter"/>
</dbReference>
<dbReference type="GO" id="GO:0006397">
    <property type="term" value="P:mRNA processing"/>
    <property type="evidence" value="ECO:0007669"/>
    <property type="project" value="UniProtKB-UniRule"/>
</dbReference>
<keyword evidence="2 11" id="KW-0963">Cytoplasm</keyword>
<gene>
    <name evidence="11" type="primary">LSM1</name>
    <name evidence="14" type="ORF">C2857_000800</name>
</gene>
<dbReference type="FunFam" id="2.30.30.100:FF:000021">
    <property type="entry name" value="U6 snRNA-associated Sm-like protein LSm1"/>
    <property type="match status" value="1"/>
</dbReference>
<dbReference type="InterPro" id="IPR047575">
    <property type="entry name" value="Sm"/>
</dbReference>
<comment type="function">
    <text evidence="8">Plays a role in the degradation of histone mRNAs, the only eukaryotic mRNAs that are not polyadenylated. Probably also part of an LSm subunits-containing complex involved in the general process of mRNA degradation.</text>
</comment>
<feature type="compositionally biased region" description="Low complexity" evidence="12">
    <location>
        <begin position="9"/>
        <end position="18"/>
    </location>
</feature>
<keyword evidence="6" id="KW-0508">mRNA splicing</keyword>